<organism evidence="1 2">
    <name type="scientific">Bordetella bronchiseptica 00-P-2796</name>
    <dbReference type="NCBI Taxonomy" id="1331199"/>
    <lineage>
        <taxon>Bacteria</taxon>
        <taxon>Pseudomonadati</taxon>
        <taxon>Pseudomonadota</taxon>
        <taxon>Betaproteobacteria</taxon>
        <taxon>Burkholderiales</taxon>
        <taxon>Alcaligenaceae</taxon>
        <taxon>Bordetella</taxon>
    </lineage>
</organism>
<gene>
    <name evidence="1" type="ORF">L490_5229</name>
</gene>
<evidence type="ECO:0000313" key="2">
    <source>
        <dbReference type="Proteomes" id="UP000025756"/>
    </source>
</evidence>
<feature type="non-terminal residue" evidence="1">
    <location>
        <position position="1"/>
    </location>
</feature>
<keyword evidence="2" id="KW-1185">Reference proteome</keyword>
<evidence type="ECO:0000313" key="1">
    <source>
        <dbReference type="EMBL" id="KCV36222.1"/>
    </source>
</evidence>
<protein>
    <submittedName>
        <fullName evidence="1">N-acetyltransferase YedL</fullName>
    </submittedName>
</protein>
<dbReference type="EMBL" id="JGWH01000073">
    <property type="protein sequence ID" value="KCV36222.1"/>
    <property type="molecule type" value="Genomic_DNA"/>
</dbReference>
<reference evidence="1 2" key="1">
    <citation type="submission" date="2014-03" db="EMBL/GenBank/DDBJ databases">
        <title>Genome sequence of Bordetella bronchiseptica.</title>
        <authorList>
            <person name="Harvill E."/>
            <person name="Goodfield L.L."/>
            <person name="Ivanov Y.V."/>
            <person name="Meyer J.A."/>
            <person name="Muse S.J."/>
            <person name="Jacobs N."/>
            <person name="Bendor L."/>
            <person name="Smallridge W.E."/>
            <person name="Brinkac L.M."/>
            <person name="Sanka R."/>
            <person name="Kim M."/>
            <person name="Losada L."/>
        </authorList>
    </citation>
    <scope>NUCLEOTIDE SEQUENCE [LARGE SCALE GENOMIC DNA]</scope>
    <source>
        <strain evidence="1 2">00-P-2796</strain>
    </source>
</reference>
<name>A0ABR4RH50_BORBO</name>
<proteinExistence type="predicted"/>
<dbReference type="Proteomes" id="UP000025756">
    <property type="component" value="Unassembled WGS sequence"/>
</dbReference>
<comment type="caution">
    <text evidence="1">The sequence shown here is derived from an EMBL/GenBank/DDBJ whole genome shotgun (WGS) entry which is preliminary data.</text>
</comment>
<accession>A0ABR4RH50</accession>
<sequence>LEWDKPAFAYFGYAEIFRSTTNNVALAVSVGQTTGWVYADPVGGASGVEFFYWVRFVSVGGKVGPFNATGGAPGAVSLDPAYLIDVLSAAGDPKALLYEIPEPTEINGVPVPAGIYMRDLYVANGSITNAKIGNATITDAKVSNLSAAKVTFGEMHGDRIQANTLNADRITTNTLSARLAILTEAYVKTANIEDAAITNAKIANLDASKINAGTLNANRIGANSITAAKLNVSTLSAITATIGLLRTATSGARLEIRDNLLLVYDAGNVLRVRLGIW</sequence>
<dbReference type="RefSeq" id="WP_033474405.1">
    <property type="nucleotide sequence ID" value="NZ_JGWH01000073.1"/>
</dbReference>